<evidence type="ECO:0000256" key="1">
    <source>
        <dbReference type="ARBA" id="ARBA00023015"/>
    </source>
</evidence>
<evidence type="ECO:0000313" key="9">
    <source>
        <dbReference type="Proteomes" id="UP001493487"/>
    </source>
</evidence>
<dbReference type="InterPro" id="IPR009057">
    <property type="entry name" value="Homeodomain-like_sf"/>
</dbReference>
<dbReference type="SMART" id="SM00448">
    <property type="entry name" value="REC"/>
    <property type="match status" value="1"/>
</dbReference>
<dbReference type="PROSITE" id="PS01124">
    <property type="entry name" value="HTH_ARAC_FAMILY_2"/>
    <property type="match status" value="1"/>
</dbReference>
<dbReference type="InterPro" id="IPR011006">
    <property type="entry name" value="CheY-like_superfamily"/>
</dbReference>
<keyword evidence="5" id="KW-0175">Coiled coil</keyword>
<proteinExistence type="predicted"/>
<keyword evidence="2" id="KW-0238">DNA-binding</keyword>
<feature type="domain" description="HTH araC/xylS-type" evidence="6">
    <location>
        <begin position="424"/>
        <end position="522"/>
    </location>
</feature>
<dbReference type="InterPro" id="IPR018060">
    <property type="entry name" value="HTH_AraC"/>
</dbReference>
<keyword evidence="4" id="KW-0597">Phosphoprotein</keyword>
<dbReference type="Proteomes" id="UP001493487">
    <property type="component" value="Unassembled WGS sequence"/>
</dbReference>
<gene>
    <name evidence="8" type="ORF">QJS35_26830</name>
</gene>
<name>A0ABV1L0W6_9BACL</name>
<evidence type="ECO:0000313" key="8">
    <source>
        <dbReference type="EMBL" id="MEQ4486000.1"/>
    </source>
</evidence>
<keyword evidence="1" id="KW-0805">Transcription regulation</keyword>
<dbReference type="CDD" id="cd17536">
    <property type="entry name" value="REC_YesN-like"/>
    <property type="match status" value="1"/>
</dbReference>
<dbReference type="PANTHER" id="PTHR43280">
    <property type="entry name" value="ARAC-FAMILY TRANSCRIPTIONAL REGULATOR"/>
    <property type="match status" value="1"/>
</dbReference>
<dbReference type="PROSITE" id="PS50110">
    <property type="entry name" value="RESPONSE_REGULATORY"/>
    <property type="match status" value="1"/>
</dbReference>
<keyword evidence="3" id="KW-0804">Transcription</keyword>
<dbReference type="SUPFAM" id="SSF46689">
    <property type="entry name" value="Homeodomain-like"/>
    <property type="match status" value="2"/>
</dbReference>
<evidence type="ECO:0000256" key="2">
    <source>
        <dbReference type="ARBA" id="ARBA00023125"/>
    </source>
</evidence>
<dbReference type="RefSeq" id="WP_232189014.1">
    <property type="nucleotide sequence ID" value="NZ_JAIOAP010000017.1"/>
</dbReference>
<accession>A0ABV1L0W6</accession>
<dbReference type="EMBL" id="JASKHM010000018">
    <property type="protein sequence ID" value="MEQ4486000.1"/>
    <property type="molecule type" value="Genomic_DNA"/>
</dbReference>
<feature type="coiled-coil region" evidence="5">
    <location>
        <begin position="107"/>
        <end position="134"/>
    </location>
</feature>
<reference evidence="8 9" key="1">
    <citation type="journal article" date="2023" name="Genome Announc.">
        <title>Pan-Genome Analyses of the Genus Cohnella and Proposal of the Novel Species Cohnella silvisoli sp. nov., Isolated from Forest Soil.</title>
        <authorList>
            <person name="Wang C."/>
            <person name="Mao L."/>
            <person name="Bao G."/>
            <person name="Zhu H."/>
        </authorList>
    </citation>
    <scope>NUCLEOTIDE SEQUENCE [LARGE SCALE GENOMIC DNA]</scope>
    <source>
        <strain evidence="8 9">NL03-T5-1</strain>
    </source>
</reference>
<evidence type="ECO:0000259" key="6">
    <source>
        <dbReference type="PROSITE" id="PS01124"/>
    </source>
</evidence>
<dbReference type="PROSITE" id="PS00041">
    <property type="entry name" value="HTH_ARAC_FAMILY_1"/>
    <property type="match status" value="1"/>
</dbReference>
<evidence type="ECO:0000256" key="5">
    <source>
        <dbReference type="SAM" id="Coils"/>
    </source>
</evidence>
<sequence>MKILIVDDEPRHRRGMANMIHTLRPEDQVLIANDGASALESVRSNEPDVVLTDIRMPNMDGLAFLKQLEDENLQPKVVMVSAYNLFEYAQKAIRHGAYDYLLKPVEAEKVEDVLRRIEELLADESRQYSESEELKHRLSLTSSAYRNRLILSWLNGSLSAAERQELEKLDWIQGNGIVIFSEFRVELGNKAELDPIGLMQRLEQTWAEWGEAHTFPLNALEEDIFQAVTILRTSLHTLDRMPDIRLRVTSLGTEWAKAGQLSHGIGPECRSLWLEAPQAYRAAQSANRYNFHECWNGILFHEEILPSRNPIILDGEKLFEALQGRDANAAIDICQTAFNQLAANGHANPTLIKESAALIIMKIKSRIRDFVDRQVGSALTNSVVMAIPACQTYTELMALLEGRLRDVHDALQQAQLDRSEIIVAECLRWIHEHAKEDLTLERAAEHFFFNPSYFSTWIKSRTGTTFSDHVMEARMQRAKQLLAANRLKIYEIAAECGYQDTKYFCRVFKKQNGMSPEAYKHTSFPQRRGEG</sequence>
<feature type="domain" description="Response regulatory" evidence="7">
    <location>
        <begin position="2"/>
        <end position="118"/>
    </location>
</feature>
<comment type="caution">
    <text evidence="8">The sequence shown here is derived from an EMBL/GenBank/DDBJ whole genome shotgun (WGS) entry which is preliminary data.</text>
</comment>
<dbReference type="Gene3D" id="3.40.50.2300">
    <property type="match status" value="1"/>
</dbReference>
<dbReference type="SMART" id="SM00342">
    <property type="entry name" value="HTH_ARAC"/>
    <property type="match status" value="1"/>
</dbReference>
<dbReference type="Pfam" id="PF00072">
    <property type="entry name" value="Response_reg"/>
    <property type="match status" value="1"/>
</dbReference>
<evidence type="ECO:0000259" key="7">
    <source>
        <dbReference type="PROSITE" id="PS50110"/>
    </source>
</evidence>
<dbReference type="SUPFAM" id="SSF52172">
    <property type="entry name" value="CheY-like"/>
    <property type="match status" value="1"/>
</dbReference>
<dbReference type="InterPro" id="IPR001789">
    <property type="entry name" value="Sig_transdc_resp-reg_receiver"/>
</dbReference>
<dbReference type="InterPro" id="IPR020449">
    <property type="entry name" value="Tscrpt_reg_AraC-type_HTH"/>
</dbReference>
<evidence type="ECO:0000256" key="3">
    <source>
        <dbReference type="ARBA" id="ARBA00023163"/>
    </source>
</evidence>
<organism evidence="8 9">
    <name type="scientific">Cohnella silvisoli</name>
    <dbReference type="NCBI Taxonomy" id="2873699"/>
    <lineage>
        <taxon>Bacteria</taxon>
        <taxon>Bacillati</taxon>
        <taxon>Bacillota</taxon>
        <taxon>Bacilli</taxon>
        <taxon>Bacillales</taxon>
        <taxon>Paenibacillaceae</taxon>
        <taxon>Cohnella</taxon>
    </lineage>
</organism>
<evidence type="ECO:0000256" key="4">
    <source>
        <dbReference type="PROSITE-ProRule" id="PRU00169"/>
    </source>
</evidence>
<dbReference type="PANTHER" id="PTHR43280:SF10">
    <property type="entry name" value="REGULATORY PROTEIN POCR"/>
    <property type="match status" value="1"/>
</dbReference>
<dbReference type="Pfam" id="PF12833">
    <property type="entry name" value="HTH_18"/>
    <property type="match status" value="1"/>
</dbReference>
<dbReference type="InterPro" id="IPR018062">
    <property type="entry name" value="HTH_AraC-typ_CS"/>
</dbReference>
<feature type="modified residue" description="4-aspartylphosphate" evidence="4">
    <location>
        <position position="53"/>
    </location>
</feature>
<dbReference type="PRINTS" id="PR00032">
    <property type="entry name" value="HTHARAC"/>
</dbReference>
<protein>
    <submittedName>
        <fullName evidence="8">Response regulator</fullName>
    </submittedName>
</protein>
<dbReference type="Gene3D" id="1.10.10.60">
    <property type="entry name" value="Homeodomain-like"/>
    <property type="match status" value="2"/>
</dbReference>
<keyword evidence="9" id="KW-1185">Reference proteome</keyword>